<accession>A0ABV4U7Q3</accession>
<comment type="similarity">
    <text evidence="1 5">Belongs to the peptidase S41A family.</text>
</comment>
<feature type="compositionally biased region" description="Acidic residues" evidence="6">
    <location>
        <begin position="498"/>
        <end position="510"/>
    </location>
</feature>
<sequence length="524" mass="58237">MKTRITAQMVVLTVVSAFLFALTTSWARPNSVFDQLDLLVDIRHELMQGYVDEPDQQALIEAAVRGMIDSLNDPHTSFLTTEDLEGFDRQVRGTFSGIGAEVDLHENRLRIVTPLEDSPAWEAGVMAGDMVLEIDGESTLGMSLTEAVRKLTGEAGTDVNIRVRHESGEEQDITITRDVINIQTVRGFRRDTDQQYELFVDRDNRIGYLRLTQFTERTAGELRTALQQLNEQEMRGLVLDMRFNPGGLLESAVEVSDMFLPQGSPIASVEGRSVSRQEFAARTAPLVNEDIPIVVLANESSASAAEIVTGALQDNDRALFVGARTFGKGSVQQVRMLEGGRGALKMTNAYYYVPSGRLIHRRDDSDLWGVDPTEGSYVPMSPEQMREMLEIRRDGDRVLRDNGNRENGAVTPETIEEQLKDMQLAAALRAMLGKLDTGDWPSVGESGVDELIAASRRQTLEQQRQALRDRLSQLESEMDRIDAGEWKPGDETAAIEGDAGELLDEGDEPAIEERQPEELEPVEQ</sequence>
<dbReference type="Pfam" id="PF17820">
    <property type="entry name" value="PDZ_6"/>
    <property type="match status" value="1"/>
</dbReference>
<dbReference type="InterPro" id="IPR004447">
    <property type="entry name" value="Peptidase_S41A"/>
</dbReference>
<keyword evidence="9" id="KW-1185">Reference proteome</keyword>
<dbReference type="InterPro" id="IPR029045">
    <property type="entry name" value="ClpP/crotonase-like_dom_sf"/>
</dbReference>
<evidence type="ECO:0000256" key="1">
    <source>
        <dbReference type="ARBA" id="ARBA00009179"/>
    </source>
</evidence>
<dbReference type="SUPFAM" id="SSF52096">
    <property type="entry name" value="ClpP/crotonase"/>
    <property type="match status" value="1"/>
</dbReference>
<dbReference type="PANTHER" id="PTHR32060:SF30">
    <property type="entry name" value="CARBOXY-TERMINAL PROCESSING PROTEASE CTPA"/>
    <property type="match status" value="1"/>
</dbReference>
<feature type="region of interest" description="Disordered" evidence="6">
    <location>
        <begin position="475"/>
        <end position="524"/>
    </location>
</feature>
<proteinExistence type="inferred from homology"/>
<dbReference type="Gene3D" id="2.30.42.10">
    <property type="match status" value="1"/>
</dbReference>
<dbReference type="CDD" id="cd07560">
    <property type="entry name" value="Peptidase_S41_CPP"/>
    <property type="match status" value="1"/>
</dbReference>
<dbReference type="CDD" id="cd06782">
    <property type="entry name" value="cpPDZ_CPP-like"/>
    <property type="match status" value="1"/>
</dbReference>
<dbReference type="InterPro" id="IPR036034">
    <property type="entry name" value="PDZ_sf"/>
</dbReference>
<dbReference type="Proteomes" id="UP001575105">
    <property type="component" value="Unassembled WGS sequence"/>
</dbReference>
<dbReference type="Gene3D" id="3.30.750.44">
    <property type="match status" value="1"/>
</dbReference>
<dbReference type="InterPro" id="IPR055210">
    <property type="entry name" value="CtpA/B_N"/>
</dbReference>
<dbReference type="InterPro" id="IPR041489">
    <property type="entry name" value="PDZ_6"/>
</dbReference>
<dbReference type="EMBL" id="JBGUBD010000006">
    <property type="protein sequence ID" value="MFA9479013.1"/>
    <property type="molecule type" value="Genomic_DNA"/>
</dbReference>
<evidence type="ECO:0000313" key="9">
    <source>
        <dbReference type="Proteomes" id="UP001575105"/>
    </source>
</evidence>
<evidence type="ECO:0000256" key="4">
    <source>
        <dbReference type="ARBA" id="ARBA00022825"/>
    </source>
</evidence>
<dbReference type="PROSITE" id="PS50106">
    <property type="entry name" value="PDZ"/>
    <property type="match status" value="1"/>
</dbReference>
<keyword evidence="3 5" id="KW-0378">Hydrolase</keyword>
<gene>
    <name evidence="8" type="ORF">ACERK3_12025</name>
</gene>
<evidence type="ECO:0000256" key="6">
    <source>
        <dbReference type="SAM" id="MobiDB-lite"/>
    </source>
</evidence>
<dbReference type="Pfam" id="PF03572">
    <property type="entry name" value="Peptidase_S41"/>
    <property type="match status" value="1"/>
</dbReference>
<feature type="compositionally biased region" description="Basic and acidic residues" evidence="6">
    <location>
        <begin position="475"/>
        <end position="490"/>
    </location>
</feature>
<comment type="caution">
    <text evidence="8">The sequence shown here is derived from an EMBL/GenBank/DDBJ whole genome shotgun (WGS) entry which is preliminary data.</text>
</comment>
<dbReference type="NCBIfam" id="TIGR00225">
    <property type="entry name" value="prc"/>
    <property type="match status" value="1"/>
</dbReference>
<keyword evidence="2 5" id="KW-0645">Protease</keyword>
<dbReference type="InterPro" id="IPR001478">
    <property type="entry name" value="PDZ"/>
</dbReference>
<dbReference type="Pfam" id="PF22694">
    <property type="entry name" value="CtpB_N-like"/>
    <property type="match status" value="1"/>
</dbReference>
<organism evidence="8 9">
    <name type="scientific">Natronomicrosphaera hydrolytica</name>
    <dbReference type="NCBI Taxonomy" id="3242702"/>
    <lineage>
        <taxon>Bacteria</taxon>
        <taxon>Pseudomonadati</taxon>
        <taxon>Planctomycetota</taxon>
        <taxon>Phycisphaerae</taxon>
        <taxon>Phycisphaerales</taxon>
        <taxon>Phycisphaeraceae</taxon>
        <taxon>Natronomicrosphaera</taxon>
    </lineage>
</organism>
<dbReference type="Gene3D" id="3.90.226.10">
    <property type="entry name" value="2-enoyl-CoA Hydratase, Chain A, domain 1"/>
    <property type="match status" value="1"/>
</dbReference>
<feature type="domain" description="PDZ" evidence="7">
    <location>
        <begin position="84"/>
        <end position="151"/>
    </location>
</feature>
<dbReference type="SUPFAM" id="SSF50156">
    <property type="entry name" value="PDZ domain-like"/>
    <property type="match status" value="1"/>
</dbReference>
<dbReference type="SMART" id="SM00245">
    <property type="entry name" value="TSPc"/>
    <property type="match status" value="1"/>
</dbReference>
<evidence type="ECO:0000313" key="8">
    <source>
        <dbReference type="EMBL" id="MFA9479013.1"/>
    </source>
</evidence>
<dbReference type="RefSeq" id="WP_425345930.1">
    <property type="nucleotide sequence ID" value="NZ_JBGUBD010000006.1"/>
</dbReference>
<evidence type="ECO:0000256" key="3">
    <source>
        <dbReference type="ARBA" id="ARBA00022801"/>
    </source>
</evidence>
<name>A0ABV4U7Q3_9BACT</name>
<evidence type="ECO:0000259" key="7">
    <source>
        <dbReference type="PROSITE" id="PS50106"/>
    </source>
</evidence>
<dbReference type="PANTHER" id="PTHR32060">
    <property type="entry name" value="TAIL-SPECIFIC PROTEASE"/>
    <property type="match status" value="1"/>
</dbReference>
<protein>
    <submittedName>
        <fullName evidence="8">S41 family peptidase</fullName>
    </submittedName>
</protein>
<dbReference type="SMART" id="SM00228">
    <property type="entry name" value="PDZ"/>
    <property type="match status" value="1"/>
</dbReference>
<reference evidence="8 9" key="1">
    <citation type="submission" date="2024-08" db="EMBL/GenBank/DDBJ databases">
        <title>Whole-genome sequencing of halo(alkali)philic microorganisms from hypersaline lakes.</title>
        <authorList>
            <person name="Sorokin D.Y."/>
            <person name="Merkel A.Y."/>
            <person name="Messina E."/>
            <person name="Yakimov M."/>
        </authorList>
    </citation>
    <scope>NUCLEOTIDE SEQUENCE [LARGE SCALE GENOMIC DNA]</scope>
    <source>
        <strain evidence="8 9">AB-hyl4</strain>
    </source>
</reference>
<dbReference type="InterPro" id="IPR005151">
    <property type="entry name" value="Tail-specific_protease"/>
</dbReference>
<evidence type="ECO:0000256" key="2">
    <source>
        <dbReference type="ARBA" id="ARBA00022670"/>
    </source>
</evidence>
<evidence type="ECO:0000256" key="5">
    <source>
        <dbReference type="RuleBase" id="RU004404"/>
    </source>
</evidence>
<keyword evidence="4 5" id="KW-0720">Serine protease</keyword>